<evidence type="ECO:0000256" key="1">
    <source>
        <dbReference type="SAM" id="SignalP"/>
    </source>
</evidence>
<evidence type="ECO:0000313" key="2">
    <source>
        <dbReference type="EMBL" id="SKB62346.1"/>
    </source>
</evidence>
<proteinExistence type="predicted"/>
<feature type="chain" id="PRO_5012029818" evidence="1">
    <location>
        <begin position="22"/>
        <end position="400"/>
    </location>
</feature>
<organism evidence="2 3">
    <name type="scientific">Salegentibacter holothuriorum</name>
    <dbReference type="NCBI Taxonomy" id="241145"/>
    <lineage>
        <taxon>Bacteria</taxon>
        <taxon>Pseudomonadati</taxon>
        <taxon>Bacteroidota</taxon>
        <taxon>Flavobacteriia</taxon>
        <taxon>Flavobacteriales</taxon>
        <taxon>Flavobacteriaceae</taxon>
        <taxon>Salegentibacter</taxon>
    </lineage>
</organism>
<reference evidence="3" key="1">
    <citation type="submission" date="2017-02" db="EMBL/GenBank/DDBJ databases">
        <authorList>
            <person name="Varghese N."/>
            <person name="Submissions S."/>
        </authorList>
    </citation>
    <scope>NUCLEOTIDE SEQUENCE [LARGE SCALE GENOMIC DNA]</scope>
    <source>
        <strain evidence="3">DSM 23405</strain>
    </source>
</reference>
<sequence length="400" mass="45052">MKIQYLLFTCILLISFFKASAQDVTTNSFGNGIINSVAKDSSFSIKFGARFQSLYISNWRNSEFEGFKSESSNFLIRRARLKFNGFAYSPKLEYKIELGLSNRDISGASEFTSGAPRYVLDAVLKWNFFENFVLWAGQAKLPGNRERVVSSGNLQFVDRSLLNSQFNIDRDLGVQLHHKINLGNQVVVKEAFALSQGEGRNVVTGNLGGYQYTGRLEVLPFGEFKDYSEASLERYQTPKLAIGVTYDYNDEAVKTRSNMGGYMFTENGLHRTDITTFFADFMFKYKALSILGEFAHRDADKPIAVEEDGTPTGAIVNVGNAINLQGGYLLDNNIEFVGRFTNVNEDIPGARFPNQNQYTLGISKYISKHKLKVQTDVSFNDNPEPAMNNIVYRLQIDLHL</sequence>
<dbReference type="RefSeq" id="WP_079721036.1">
    <property type="nucleotide sequence ID" value="NZ_FUYY01000003.1"/>
</dbReference>
<dbReference type="InterPro" id="IPR010870">
    <property type="entry name" value="Porin_O/P"/>
</dbReference>
<dbReference type="Pfam" id="PF07396">
    <property type="entry name" value="Porin_O_P"/>
    <property type="match status" value="1"/>
</dbReference>
<keyword evidence="1" id="KW-0732">Signal</keyword>
<name>A0A1T5CSL4_9FLAO</name>
<dbReference type="AlphaFoldDB" id="A0A1T5CSL4"/>
<dbReference type="InterPro" id="IPR023614">
    <property type="entry name" value="Porin_dom_sf"/>
</dbReference>
<keyword evidence="3" id="KW-1185">Reference proteome</keyword>
<dbReference type="Gene3D" id="2.40.160.10">
    <property type="entry name" value="Porin"/>
    <property type="match status" value="1"/>
</dbReference>
<dbReference type="Proteomes" id="UP000190230">
    <property type="component" value="Unassembled WGS sequence"/>
</dbReference>
<dbReference type="OrthoDB" id="5442696at2"/>
<gene>
    <name evidence="2" type="ORF">SAMN05660776_2184</name>
</gene>
<evidence type="ECO:0000313" key="3">
    <source>
        <dbReference type="Proteomes" id="UP000190230"/>
    </source>
</evidence>
<dbReference type="EMBL" id="FUYY01000003">
    <property type="protein sequence ID" value="SKB62346.1"/>
    <property type="molecule type" value="Genomic_DNA"/>
</dbReference>
<feature type="signal peptide" evidence="1">
    <location>
        <begin position="1"/>
        <end position="21"/>
    </location>
</feature>
<accession>A0A1T5CSL4</accession>
<dbReference type="SUPFAM" id="SSF56935">
    <property type="entry name" value="Porins"/>
    <property type="match status" value="1"/>
</dbReference>
<dbReference type="STRING" id="241145.SAMN05660776_2184"/>
<protein>
    <submittedName>
        <fullName evidence="2">Phosphate-selective porin O and P</fullName>
    </submittedName>
</protein>